<comment type="caution">
    <text evidence="2">The sequence shown here is derived from an EMBL/GenBank/DDBJ whole genome shotgun (WGS) entry which is preliminary data.</text>
</comment>
<reference evidence="2" key="1">
    <citation type="submission" date="2020-12" db="EMBL/GenBank/DDBJ databases">
        <title>WGS assembly of Carya illinoinensis cv. Pawnee.</title>
        <authorList>
            <person name="Platts A."/>
            <person name="Shu S."/>
            <person name="Wright S."/>
            <person name="Barry K."/>
            <person name="Edger P."/>
            <person name="Pires J.C."/>
            <person name="Schmutz J."/>
        </authorList>
    </citation>
    <scope>NUCLEOTIDE SEQUENCE</scope>
    <source>
        <tissue evidence="2">Leaf</tissue>
    </source>
</reference>
<sequence length="38" mass="4424">MFGFFRSVQQLIPHGLSLFVLCWFFLASWLRSAAYGRA</sequence>
<keyword evidence="1" id="KW-0472">Membrane</keyword>
<protein>
    <submittedName>
        <fullName evidence="2">Uncharacterized protein</fullName>
    </submittedName>
</protein>
<keyword evidence="1" id="KW-1133">Transmembrane helix</keyword>
<dbReference type="Proteomes" id="UP000811609">
    <property type="component" value="Chromosome 3"/>
</dbReference>
<feature type="transmembrane region" description="Helical" evidence="1">
    <location>
        <begin position="12"/>
        <end position="30"/>
    </location>
</feature>
<dbReference type="AlphaFoldDB" id="A0A8T1R3Q5"/>
<name>A0A8T1R3Q5_CARIL</name>
<keyword evidence="1" id="KW-0812">Transmembrane</keyword>
<keyword evidence="3" id="KW-1185">Reference proteome</keyword>
<gene>
    <name evidence="2" type="ORF">CIPAW_03G146400</name>
</gene>
<evidence type="ECO:0000256" key="1">
    <source>
        <dbReference type="SAM" id="Phobius"/>
    </source>
</evidence>
<proteinExistence type="predicted"/>
<evidence type="ECO:0000313" key="2">
    <source>
        <dbReference type="EMBL" id="KAG6661024.1"/>
    </source>
</evidence>
<evidence type="ECO:0000313" key="3">
    <source>
        <dbReference type="Proteomes" id="UP000811609"/>
    </source>
</evidence>
<organism evidence="2 3">
    <name type="scientific">Carya illinoinensis</name>
    <name type="common">Pecan</name>
    <dbReference type="NCBI Taxonomy" id="32201"/>
    <lineage>
        <taxon>Eukaryota</taxon>
        <taxon>Viridiplantae</taxon>
        <taxon>Streptophyta</taxon>
        <taxon>Embryophyta</taxon>
        <taxon>Tracheophyta</taxon>
        <taxon>Spermatophyta</taxon>
        <taxon>Magnoliopsida</taxon>
        <taxon>eudicotyledons</taxon>
        <taxon>Gunneridae</taxon>
        <taxon>Pentapetalae</taxon>
        <taxon>rosids</taxon>
        <taxon>fabids</taxon>
        <taxon>Fagales</taxon>
        <taxon>Juglandaceae</taxon>
        <taxon>Carya</taxon>
    </lineage>
</organism>
<dbReference type="EMBL" id="CM031811">
    <property type="protein sequence ID" value="KAG6661024.1"/>
    <property type="molecule type" value="Genomic_DNA"/>
</dbReference>
<accession>A0A8T1R3Q5</accession>